<dbReference type="PANTHER" id="PTHR33332">
    <property type="entry name" value="REVERSE TRANSCRIPTASE DOMAIN-CONTAINING PROTEIN"/>
    <property type="match status" value="1"/>
</dbReference>
<dbReference type="AlphaFoldDB" id="A0A3M0KHL6"/>
<dbReference type="STRING" id="333673.A0A3M0KHL6"/>
<name>A0A3M0KHL6_HIRRU</name>
<accession>A0A3M0KHL6</accession>
<proteinExistence type="predicted"/>
<dbReference type="OrthoDB" id="9221867at2759"/>
<comment type="caution">
    <text evidence="1">The sequence shown here is derived from an EMBL/GenBank/DDBJ whole genome shotgun (WGS) entry which is preliminary data.</text>
</comment>
<evidence type="ECO:0000313" key="2">
    <source>
        <dbReference type="Proteomes" id="UP000269221"/>
    </source>
</evidence>
<evidence type="ECO:0000313" key="1">
    <source>
        <dbReference type="EMBL" id="RMC12575.1"/>
    </source>
</evidence>
<keyword evidence="2" id="KW-1185">Reference proteome</keyword>
<dbReference type="Proteomes" id="UP000269221">
    <property type="component" value="Unassembled WGS sequence"/>
</dbReference>
<reference evidence="1 2" key="1">
    <citation type="submission" date="2018-07" db="EMBL/GenBank/DDBJ databases">
        <title>A high quality draft genome assembly of the barn swallow (H. rustica rustica).</title>
        <authorList>
            <person name="Formenti G."/>
            <person name="Chiara M."/>
            <person name="Poveda L."/>
            <person name="Francoijs K.-J."/>
            <person name="Bonisoli-Alquati A."/>
            <person name="Canova L."/>
            <person name="Gianfranceschi L."/>
            <person name="Horner D.S."/>
            <person name="Saino N."/>
        </authorList>
    </citation>
    <scope>NUCLEOTIDE SEQUENCE [LARGE SCALE GENOMIC DNA]</scope>
    <source>
        <strain evidence="1">Chelidonia</strain>
        <tissue evidence="1">Blood</tissue>
    </source>
</reference>
<gene>
    <name evidence="1" type="ORF">DUI87_10096</name>
</gene>
<dbReference type="EMBL" id="QRBI01000106">
    <property type="protein sequence ID" value="RMC12575.1"/>
    <property type="molecule type" value="Genomic_DNA"/>
</dbReference>
<organism evidence="1 2">
    <name type="scientific">Hirundo rustica rustica</name>
    <dbReference type="NCBI Taxonomy" id="333673"/>
    <lineage>
        <taxon>Eukaryota</taxon>
        <taxon>Metazoa</taxon>
        <taxon>Chordata</taxon>
        <taxon>Craniata</taxon>
        <taxon>Vertebrata</taxon>
        <taxon>Euteleostomi</taxon>
        <taxon>Archelosauria</taxon>
        <taxon>Archosauria</taxon>
        <taxon>Dinosauria</taxon>
        <taxon>Saurischia</taxon>
        <taxon>Theropoda</taxon>
        <taxon>Coelurosauria</taxon>
        <taxon>Aves</taxon>
        <taxon>Neognathae</taxon>
        <taxon>Neoaves</taxon>
        <taxon>Telluraves</taxon>
        <taxon>Australaves</taxon>
        <taxon>Passeriformes</taxon>
        <taxon>Sylvioidea</taxon>
        <taxon>Hirundinidae</taxon>
        <taxon>Hirundo</taxon>
    </lineage>
</organism>
<protein>
    <submittedName>
        <fullName evidence="1">Uncharacterized protein</fullName>
    </submittedName>
</protein>
<sequence length="187" mass="20896">MHVILIIDLQGTGNNNSFNPWKGHGVPYFGGYLYSHGSSEFTDDTKLGGVADTPVQPCRRTLTAWRDGQMELPKIQRGQMQGPALGKNNPRHQHRLEADLLRSSSVEKDLGVLVDNKLSMSQQCVPVAKMANEILGCIRKSISRRSRKVILPLYSALVRHIWNAMSNSGLLRKTKIIKGLEHLMRKG</sequence>